<keyword evidence="7" id="KW-1133">Transmembrane helix</keyword>
<dbReference type="PIRSF" id="PIRSF005557">
    <property type="entry name" value="Sialyl_trans"/>
    <property type="match status" value="1"/>
</dbReference>
<dbReference type="OrthoDB" id="10264956at2759"/>
<keyword evidence="11" id="KW-0325">Glycoprotein</keyword>
<accession>A0A6P4ZEZ9</accession>
<evidence type="ECO:0000256" key="1">
    <source>
        <dbReference type="ARBA" id="ARBA00004323"/>
    </source>
</evidence>
<dbReference type="Pfam" id="PF00777">
    <property type="entry name" value="Glyco_transf_29"/>
    <property type="match status" value="1"/>
</dbReference>
<dbReference type="Gene3D" id="3.90.1480.20">
    <property type="entry name" value="Glycosyl transferase family 29"/>
    <property type="match status" value="1"/>
</dbReference>
<keyword evidence="3" id="KW-0328">Glycosyltransferase</keyword>
<dbReference type="GeneID" id="109476085"/>
<keyword evidence="8" id="KW-0333">Golgi apparatus</keyword>
<evidence type="ECO:0000313" key="14">
    <source>
        <dbReference type="RefSeq" id="XP_019632504.1"/>
    </source>
</evidence>
<dbReference type="InterPro" id="IPR012163">
    <property type="entry name" value="Sialyl_trans"/>
</dbReference>
<evidence type="ECO:0000256" key="7">
    <source>
        <dbReference type="ARBA" id="ARBA00022989"/>
    </source>
</evidence>
<feature type="disulfide bond" evidence="12">
    <location>
        <begin position="117"/>
        <end position="268"/>
    </location>
</feature>
<dbReference type="RefSeq" id="XP_019632504.1">
    <property type="nucleotide sequence ID" value="XM_019776945.1"/>
</dbReference>
<sequence>MADRKTCFRLMALGLLFATSMAILISIKIERSHQVSFRKARITSISTVSPQYRKWVMKHFNPDKDLALDKFHAWPGQRIKYALKAKRIKRPYQNITQQFYRLLPKSSPLLGKHFKSCAVVGNSGILLGSRCGPQIDSADFVFRCNLPAIEGFEKDVGTKSNFTTMNPSVLPHDYEGYATNRSVQERLLKRFRAVGNQILHIPALVSVHGRPQADFAVGMIRKNHLPIKITIQPSETTDKIDALWEDSEFKPKRASTGSILFALAACVCDQIHMYGFYPFAEDDKGRKIMYHYYGSGRKMRASHNMSEEQRMYQKLHQRKALVLHTEPCR</sequence>
<evidence type="ECO:0000256" key="6">
    <source>
        <dbReference type="ARBA" id="ARBA00022968"/>
    </source>
</evidence>
<evidence type="ECO:0000256" key="5">
    <source>
        <dbReference type="ARBA" id="ARBA00022692"/>
    </source>
</evidence>
<evidence type="ECO:0000256" key="9">
    <source>
        <dbReference type="ARBA" id="ARBA00023136"/>
    </source>
</evidence>
<evidence type="ECO:0000256" key="12">
    <source>
        <dbReference type="PIRSR" id="PIRSR005557-2"/>
    </source>
</evidence>
<evidence type="ECO:0000256" key="2">
    <source>
        <dbReference type="ARBA" id="ARBA00006003"/>
    </source>
</evidence>
<evidence type="ECO:0000256" key="3">
    <source>
        <dbReference type="ARBA" id="ARBA00022676"/>
    </source>
</evidence>
<keyword evidence="6" id="KW-0735">Signal-anchor</keyword>
<dbReference type="PANTHER" id="PTHR11987:SF52">
    <property type="entry name" value="CMP-N-ACETYLNEURAMINATE-POLY-ALPHA-2, 8-SIALYLTRANSFERASE-LIKE ISOFORM X1"/>
    <property type="match status" value="1"/>
</dbReference>
<dbReference type="GO" id="GO:0009311">
    <property type="term" value="P:oligosaccharide metabolic process"/>
    <property type="evidence" value="ECO:0007669"/>
    <property type="project" value="TreeGrafter"/>
</dbReference>
<comment type="subcellular location">
    <subcellularLocation>
        <location evidence="1">Golgi apparatus membrane</location>
        <topology evidence="1">Single-pass type II membrane protein</topology>
    </subcellularLocation>
</comment>
<proteinExistence type="inferred from homology"/>
<name>A0A6P4ZEZ9_BRABE</name>
<keyword evidence="10" id="KW-1015">Disulfide bond</keyword>
<dbReference type="Proteomes" id="UP000515135">
    <property type="component" value="Unplaced"/>
</dbReference>
<reference evidence="14" key="1">
    <citation type="submission" date="2025-08" db="UniProtKB">
        <authorList>
            <consortium name="RefSeq"/>
        </authorList>
    </citation>
    <scope>IDENTIFICATION</scope>
    <source>
        <tissue evidence="14">Gonad</tissue>
    </source>
</reference>
<gene>
    <name evidence="14" type="primary">LOC109476085</name>
</gene>
<evidence type="ECO:0000313" key="13">
    <source>
        <dbReference type="Proteomes" id="UP000515135"/>
    </source>
</evidence>
<evidence type="ECO:0000256" key="8">
    <source>
        <dbReference type="ARBA" id="ARBA00023034"/>
    </source>
</evidence>
<protein>
    <submittedName>
        <fullName evidence="14">CMP-N-acetylneuraminate-poly-alpha-2, 8-sialyltransferase-like isoform X2</fullName>
    </submittedName>
</protein>
<evidence type="ECO:0000256" key="10">
    <source>
        <dbReference type="ARBA" id="ARBA00023157"/>
    </source>
</evidence>
<keyword evidence="9" id="KW-0472">Membrane</keyword>
<organism evidence="13 14">
    <name type="scientific">Branchiostoma belcheri</name>
    <name type="common">Amphioxus</name>
    <dbReference type="NCBI Taxonomy" id="7741"/>
    <lineage>
        <taxon>Eukaryota</taxon>
        <taxon>Metazoa</taxon>
        <taxon>Chordata</taxon>
        <taxon>Cephalochordata</taxon>
        <taxon>Leptocardii</taxon>
        <taxon>Amphioxiformes</taxon>
        <taxon>Branchiostomatidae</taxon>
        <taxon>Branchiostoma</taxon>
    </lineage>
</organism>
<dbReference type="GO" id="GO:0006491">
    <property type="term" value="P:N-glycan processing"/>
    <property type="evidence" value="ECO:0007669"/>
    <property type="project" value="TreeGrafter"/>
</dbReference>
<dbReference type="InterPro" id="IPR001675">
    <property type="entry name" value="Glyco_trans_29"/>
</dbReference>
<keyword evidence="4" id="KW-0808">Transferase</keyword>
<keyword evidence="13" id="KW-1185">Reference proteome</keyword>
<evidence type="ECO:0000256" key="4">
    <source>
        <dbReference type="ARBA" id="ARBA00022679"/>
    </source>
</evidence>
<dbReference type="GO" id="GO:0003828">
    <property type="term" value="F:alpha-N-acetylneuraminate alpha-2,8-sialyltransferase activity"/>
    <property type="evidence" value="ECO:0007669"/>
    <property type="project" value="TreeGrafter"/>
</dbReference>
<evidence type="ECO:0000256" key="11">
    <source>
        <dbReference type="ARBA" id="ARBA00023180"/>
    </source>
</evidence>
<dbReference type="PANTHER" id="PTHR11987">
    <property type="entry name" value="ALPHA-2,8-SIALYLTRANSFERASE"/>
    <property type="match status" value="1"/>
</dbReference>
<keyword evidence="5" id="KW-0812">Transmembrane</keyword>
<dbReference type="InterPro" id="IPR050943">
    <property type="entry name" value="Glycosyltr_29_Sialyltrsf"/>
</dbReference>
<comment type="similarity">
    <text evidence="2">Belongs to the glycosyltransferase 29 family.</text>
</comment>
<dbReference type="GO" id="GO:0000139">
    <property type="term" value="C:Golgi membrane"/>
    <property type="evidence" value="ECO:0007669"/>
    <property type="project" value="UniProtKB-SubCell"/>
</dbReference>
<dbReference type="InterPro" id="IPR038578">
    <property type="entry name" value="GT29-like_sf"/>
</dbReference>
<dbReference type="AlphaFoldDB" id="A0A6P4ZEZ9"/>